<evidence type="ECO:0000313" key="3">
    <source>
        <dbReference type="Proteomes" id="UP000002612"/>
    </source>
</evidence>
<evidence type="ECO:0000313" key="2">
    <source>
        <dbReference type="EMBL" id="AAU17864.1"/>
    </source>
</evidence>
<sequence>MDIEIRAYRKEDETGWVRCRVLSFLDTAYYDNVFREKERYEHPAIELVAVYENQIVGLINIEYELEERTVCSRGTHPDFHRMKIGNQLLKEAEKLANERNLNRLEAWTRDNLWVHGWYEKNGFVKVDSYLHVYSDHTDEIKGVMKSNIDQLYPIQTFAHYTGENKEDIRKQFKRVHDCFCFEKNFS</sequence>
<dbReference type="InterPro" id="IPR016181">
    <property type="entry name" value="Acyl_CoA_acyltransferase"/>
</dbReference>
<dbReference type="Proteomes" id="UP000002612">
    <property type="component" value="Chromosome"/>
</dbReference>
<dbReference type="InterPro" id="IPR000182">
    <property type="entry name" value="GNAT_dom"/>
</dbReference>
<dbReference type="Gene3D" id="3.40.630.30">
    <property type="match status" value="1"/>
</dbReference>
<evidence type="ECO:0000259" key="1">
    <source>
        <dbReference type="PROSITE" id="PS51186"/>
    </source>
</evidence>
<keyword evidence="2" id="KW-0012">Acyltransferase</keyword>
<dbReference type="PATRIC" id="fig|288681.22.peg.3093"/>
<organism evidence="2 3">
    <name type="scientific">Bacillus cereus (strain ZK / E33L)</name>
    <dbReference type="NCBI Taxonomy" id="288681"/>
    <lineage>
        <taxon>Bacteria</taxon>
        <taxon>Bacillati</taxon>
        <taxon>Bacillota</taxon>
        <taxon>Bacilli</taxon>
        <taxon>Bacillales</taxon>
        <taxon>Bacillaceae</taxon>
        <taxon>Bacillus</taxon>
        <taxon>Bacillus cereus group</taxon>
    </lineage>
</organism>
<dbReference type="KEGG" id="bcz:BCE33L2395"/>
<dbReference type="EMBL" id="CP000001">
    <property type="protein sequence ID" value="AAU17864.1"/>
    <property type="molecule type" value="Genomic_DNA"/>
</dbReference>
<dbReference type="AlphaFoldDB" id="Q63AT3"/>
<accession>Q63AT3</accession>
<dbReference type="PROSITE" id="PS51186">
    <property type="entry name" value="GNAT"/>
    <property type="match status" value="1"/>
</dbReference>
<proteinExistence type="predicted"/>
<dbReference type="CDD" id="cd04301">
    <property type="entry name" value="NAT_SF"/>
    <property type="match status" value="1"/>
</dbReference>
<dbReference type="GO" id="GO:0016747">
    <property type="term" value="F:acyltransferase activity, transferring groups other than amino-acyl groups"/>
    <property type="evidence" value="ECO:0007669"/>
    <property type="project" value="InterPro"/>
</dbReference>
<dbReference type="RefSeq" id="WP_000350627.1">
    <property type="nucleotide sequence ID" value="NC_006274.1"/>
</dbReference>
<protein>
    <submittedName>
        <fullName evidence="2">Acetyltransferase, GNAT family</fullName>
        <ecNumber evidence="2">2.3.1.-</ecNumber>
    </submittedName>
</protein>
<keyword evidence="2" id="KW-0808">Transferase</keyword>
<dbReference type="SUPFAM" id="SSF55729">
    <property type="entry name" value="Acyl-CoA N-acyltransferases (Nat)"/>
    <property type="match status" value="1"/>
</dbReference>
<dbReference type="Pfam" id="PF00583">
    <property type="entry name" value="Acetyltransf_1"/>
    <property type="match status" value="1"/>
</dbReference>
<reference evidence="3" key="1">
    <citation type="journal article" date="2006" name="J. Bacteriol.">
        <title>Pathogenomic sequence analysis of Bacillus cereus and Bacillus thuringiensis isolates closely related to Bacillus anthracis.</title>
        <authorList>
            <person name="Han C.S."/>
            <person name="Xie G."/>
            <person name="Challacombe J.F."/>
            <person name="Altherr M.R."/>
            <person name="Bhotika S.S."/>
            <person name="Brown N."/>
            <person name="Bruce D."/>
            <person name="Campbell C.S."/>
            <person name="Campbell M.L."/>
            <person name="Chen J."/>
            <person name="Chertkov O."/>
            <person name="Cleland C."/>
            <person name="Dimitrijevic M."/>
            <person name="Doggett N.A."/>
            <person name="Fawcett J.J."/>
            <person name="Glavina T."/>
            <person name="Goodwin L.A."/>
            <person name="Green L.D."/>
            <person name="Hill K.K."/>
            <person name="Hitchcock P."/>
            <person name="Jackson P.J."/>
            <person name="Keim P."/>
            <person name="Kewalramani A.R."/>
            <person name="Longmire J."/>
            <person name="Lucas S."/>
            <person name="Malfatti S."/>
            <person name="McMurry K."/>
            <person name="Meincke L.J."/>
            <person name="Misra M."/>
            <person name="Moseman B.L."/>
            <person name="Mundt M."/>
            <person name="Munk A.C."/>
            <person name="Okinaka R.T."/>
            <person name="Parson-Quintana B."/>
            <person name="Reilly L.P."/>
            <person name="Richardson P."/>
            <person name="Robinson D.L."/>
            <person name="Rubin E."/>
            <person name="Saunders E."/>
            <person name="Tapia R."/>
            <person name="Tesmer J.G."/>
            <person name="Thayer N."/>
            <person name="Thompson L.S."/>
            <person name="Tice H."/>
            <person name="Ticknor L.O."/>
            <person name="Wills P.L."/>
            <person name="Brettin T.S."/>
            <person name="Gilna P."/>
        </authorList>
    </citation>
    <scope>NUCLEOTIDE SEQUENCE [LARGE SCALE GENOMIC DNA]</scope>
    <source>
        <strain evidence="3">ZK / E33L</strain>
    </source>
</reference>
<dbReference type="EC" id="2.3.1.-" evidence="2"/>
<name>Q63AT3_BACCZ</name>
<feature type="domain" description="N-acetyltransferase" evidence="1">
    <location>
        <begin position="3"/>
        <end position="149"/>
    </location>
</feature>
<gene>
    <name evidence="2" type="ordered locus">BCE33L2395</name>
</gene>